<evidence type="ECO:0000313" key="3">
    <source>
        <dbReference type="Proteomes" id="UP000230423"/>
    </source>
</evidence>
<keyword evidence="1" id="KW-0880">Kelch repeat</keyword>
<accession>A0A2G9TWV9</accession>
<dbReference type="SUPFAM" id="SSF117281">
    <property type="entry name" value="Kelch motif"/>
    <property type="match status" value="1"/>
</dbReference>
<dbReference type="EMBL" id="KZ353092">
    <property type="protein sequence ID" value="PIO61740.1"/>
    <property type="molecule type" value="Genomic_DNA"/>
</dbReference>
<keyword evidence="3" id="KW-1185">Reference proteome</keyword>
<sequence>MSVCRQTLSAAALDGFLYAVGGFNNSVCLDTVERYDPFRNQWIRVANLGTRRDDVSVSVLNGCLYAVGGYDGNSTLNTVER</sequence>
<dbReference type="PANTHER" id="PTHR45632">
    <property type="entry name" value="LD33804P"/>
    <property type="match status" value="1"/>
</dbReference>
<dbReference type="SMART" id="SM00612">
    <property type="entry name" value="Kelch"/>
    <property type="match status" value="1"/>
</dbReference>
<evidence type="ECO:0000256" key="1">
    <source>
        <dbReference type="ARBA" id="ARBA00022441"/>
    </source>
</evidence>
<dbReference type="Gene3D" id="2.120.10.80">
    <property type="entry name" value="Kelch-type beta propeller"/>
    <property type="match status" value="1"/>
</dbReference>
<gene>
    <name evidence="2" type="ORF">TELCIR_16728</name>
</gene>
<proteinExistence type="predicted"/>
<organism evidence="2 3">
    <name type="scientific">Teladorsagia circumcincta</name>
    <name type="common">Brown stomach worm</name>
    <name type="synonym">Ostertagia circumcincta</name>
    <dbReference type="NCBI Taxonomy" id="45464"/>
    <lineage>
        <taxon>Eukaryota</taxon>
        <taxon>Metazoa</taxon>
        <taxon>Ecdysozoa</taxon>
        <taxon>Nematoda</taxon>
        <taxon>Chromadorea</taxon>
        <taxon>Rhabditida</taxon>
        <taxon>Rhabditina</taxon>
        <taxon>Rhabditomorpha</taxon>
        <taxon>Strongyloidea</taxon>
        <taxon>Trichostrongylidae</taxon>
        <taxon>Teladorsagia</taxon>
    </lineage>
</organism>
<dbReference type="Pfam" id="PF01344">
    <property type="entry name" value="Kelch_1"/>
    <property type="match status" value="2"/>
</dbReference>
<dbReference type="InterPro" id="IPR006652">
    <property type="entry name" value="Kelch_1"/>
</dbReference>
<reference evidence="2 3" key="1">
    <citation type="submission" date="2015-09" db="EMBL/GenBank/DDBJ databases">
        <title>Draft genome of the parasitic nematode Teladorsagia circumcincta isolate WARC Sus (inbred).</title>
        <authorList>
            <person name="Mitreva M."/>
        </authorList>
    </citation>
    <scope>NUCLEOTIDE SEQUENCE [LARGE SCALE GENOMIC DNA]</scope>
    <source>
        <strain evidence="2 3">S</strain>
    </source>
</reference>
<dbReference type="AlphaFoldDB" id="A0A2G9TWV9"/>
<evidence type="ECO:0000313" key="2">
    <source>
        <dbReference type="EMBL" id="PIO61740.1"/>
    </source>
</evidence>
<protein>
    <submittedName>
        <fullName evidence="2">Kelch repeat protein</fullName>
    </submittedName>
</protein>
<dbReference type="InterPro" id="IPR015915">
    <property type="entry name" value="Kelch-typ_b-propeller"/>
</dbReference>
<dbReference type="Proteomes" id="UP000230423">
    <property type="component" value="Unassembled WGS sequence"/>
</dbReference>
<dbReference type="OrthoDB" id="20684at2759"/>
<name>A0A2G9TWV9_TELCI</name>